<name>A0A3N0CLS4_9ACTN</name>
<evidence type="ECO:0008006" key="3">
    <source>
        <dbReference type="Google" id="ProtNLM"/>
    </source>
</evidence>
<comment type="caution">
    <text evidence="1">The sequence shown here is derived from an EMBL/GenBank/DDBJ whole genome shotgun (WGS) entry which is preliminary data.</text>
</comment>
<dbReference type="AlphaFoldDB" id="A0A3N0CLS4"/>
<gene>
    <name evidence="1" type="ORF">EFK50_06835</name>
</gene>
<proteinExistence type="predicted"/>
<sequence>MPSAPADLRALPGALLLALLLGVGGCSDDTSITPPTASSDSSTSRSAAAAVTVAALEKALRSGDAGAAAATGLGPAGPMLEAAAANVGALHLVDLGLRFVDERSDVADVSETGAWRGTVEVRYRLRDWDQGTTTVETTFTFAPGEHGQVITGIGGTSGRTPLWLTGPVKAVASGRTLVVAQGGSQAGATRYSALARKAVVAVGKVLPRWKGTLVIEAPSDEEGLDRALGASQDEYANIAAVTASVDGSLDPGSPVHVFLNPRVFDALGPRGAQVVVSHESTHVATEATFVSMPTWLLEGFADYVALAHAGIPVRTAASQILARIRKDGPPDHLPTADDLAPTAAGLGATYEEAWLATRFIAQSYGEKKLVAFYDAVDGGTSAEQAFRQVLGTTQAAFVKRWSADSRNLARAGVSGSVGG</sequence>
<keyword evidence="2" id="KW-1185">Reference proteome</keyword>
<dbReference type="Proteomes" id="UP000267128">
    <property type="component" value="Unassembled WGS sequence"/>
</dbReference>
<dbReference type="OrthoDB" id="5242307at2"/>
<dbReference type="EMBL" id="RJSE01000005">
    <property type="protein sequence ID" value="RNL64241.1"/>
    <property type="molecule type" value="Genomic_DNA"/>
</dbReference>
<protein>
    <recommendedName>
        <fullName evidence="3">Peptidase MA-like domain-containing protein</fullName>
    </recommendedName>
</protein>
<dbReference type="RefSeq" id="WP_123226817.1">
    <property type="nucleotide sequence ID" value="NZ_RJSE01000005.1"/>
</dbReference>
<reference evidence="1 2" key="1">
    <citation type="submission" date="2018-11" db="EMBL/GenBank/DDBJ databases">
        <authorList>
            <person name="Li F."/>
        </authorList>
    </citation>
    <scope>NUCLEOTIDE SEQUENCE [LARGE SCALE GENOMIC DNA]</scope>
    <source>
        <strain evidence="1 2">Gsoil 097</strain>
    </source>
</reference>
<accession>A0A3N0CLS4</accession>
<evidence type="ECO:0000313" key="1">
    <source>
        <dbReference type="EMBL" id="RNL64241.1"/>
    </source>
</evidence>
<evidence type="ECO:0000313" key="2">
    <source>
        <dbReference type="Proteomes" id="UP000267128"/>
    </source>
</evidence>
<organism evidence="1 2">
    <name type="scientific">Nocardioides marmoriginsengisoli</name>
    <dbReference type="NCBI Taxonomy" id="661483"/>
    <lineage>
        <taxon>Bacteria</taxon>
        <taxon>Bacillati</taxon>
        <taxon>Actinomycetota</taxon>
        <taxon>Actinomycetes</taxon>
        <taxon>Propionibacteriales</taxon>
        <taxon>Nocardioidaceae</taxon>
        <taxon>Nocardioides</taxon>
    </lineage>
</organism>